<protein>
    <submittedName>
        <fullName evidence="4">Peptidase family M23</fullName>
    </submittedName>
</protein>
<keyword evidence="1" id="KW-0175">Coiled coil</keyword>
<dbReference type="PANTHER" id="PTHR21666:SF291">
    <property type="entry name" value="STAGE II SPORULATION PROTEIN Q"/>
    <property type="match status" value="1"/>
</dbReference>
<dbReference type="Pfam" id="PF01551">
    <property type="entry name" value="Peptidase_M23"/>
    <property type="match status" value="1"/>
</dbReference>
<dbReference type="InterPro" id="IPR016047">
    <property type="entry name" value="M23ase_b-sheet_dom"/>
</dbReference>
<dbReference type="STRING" id="488533.SAMN04487960_11137"/>
<keyword evidence="2" id="KW-0472">Membrane</keyword>
<sequence length="318" mass="34752">MNPDNGMNIIIVGKRHGQSRVVPVSLPVALLIFACILGIAASAAWLGYRLASGQPETSTVRVSGPVVEQWQSRLDTQREELEALRTLSGQQVDALTLRLGEMQGRLLRLDAMGQRLVESGLVASEEFDFDQPAAVGGPEDGLVGESFQAPELEQMIGQLERRIEDREQQLNLLDTLISHKRLEDERFVAGRPITWGWLSSRYGYRSDPFTGRRAWHAGVDLAGKDGSDIIAVAAGVVTYAGERSGYGNLVEVDHGDGLVTRYGHCKTISVQVGDVVQKGQTVALMGSTGRSTGPHVHFEVLRDGKSENPEHYIQRASR</sequence>
<keyword evidence="5" id="KW-1185">Reference proteome</keyword>
<dbReference type="OrthoDB" id="9805070at2"/>
<evidence type="ECO:0000256" key="2">
    <source>
        <dbReference type="SAM" id="Phobius"/>
    </source>
</evidence>
<organism evidence="4 5">
    <name type="scientific">Marinobacter mobilis</name>
    <dbReference type="NCBI Taxonomy" id="488533"/>
    <lineage>
        <taxon>Bacteria</taxon>
        <taxon>Pseudomonadati</taxon>
        <taxon>Pseudomonadota</taxon>
        <taxon>Gammaproteobacteria</taxon>
        <taxon>Pseudomonadales</taxon>
        <taxon>Marinobacteraceae</taxon>
        <taxon>Marinobacter</taxon>
    </lineage>
</organism>
<accession>A0A1H3CUQ4</accession>
<feature type="domain" description="M23ase beta-sheet core" evidence="3">
    <location>
        <begin position="216"/>
        <end position="309"/>
    </location>
</feature>
<evidence type="ECO:0000259" key="3">
    <source>
        <dbReference type="Pfam" id="PF01551"/>
    </source>
</evidence>
<dbReference type="CDD" id="cd12797">
    <property type="entry name" value="M23_peptidase"/>
    <property type="match status" value="1"/>
</dbReference>
<name>A0A1H3CUQ4_9GAMM</name>
<keyword evidence="2" id="KW-1133">Transmembrane helix</keyword>
<evidence type="ECO:0000313" key="5">
    <source>
        <dbReference type="Proteomes" id="UP000199675"/>
    </source>
</evidence>
<proteinExistence type="predicted"/>
<dbReference type="InterPro" id="IPR050570">
    <property type="entry name" value="Cell_wall_metabolism_enzyme"/>
</dbReference>
<dbReference type="AlphaFoldDB" id="A0A1H3CUQ4"/>
<keyword evidence="2" id="KW-0812">Transmembrane</keyword>
<dbReference type="Proteomes" id="UP000199675">
    <property type="component" value="Unassembled WGS sequence"/>
</dbReference>
<evidence type="ECO:0000256" key="1">
    <source>
        <dbReference type="SAM" id="Coils"/>
    </source>
</evidence>
<gene>
    <name evidence="4" type="ORF">SAMN04487960_11137</name>
</gene>
<dbReference type="SUPFAM" id="SSF51261">
    <property type="entry name" value="Duplicated hybrid motif"/>
    <property type="match status" value="1"/>
</dbReference>
<evidence type="ECO:0000313" key="4">
    <source>
        <dbReference type="EMBL" id="SDX57893.1"/>
    </source>
</evidence>
<dbReference type="GO" id="GO:0004222">
    <property type="term" value="F:metalloendopeptidase activity"/>
    <property type="evidence" value="ECO:0007669"/>
    <property type="project" value="TreeGrafter"/>
</dbReference>
<reference evidence="4 5" key="1">
    <citation type="submission" date="2016-10" db="EMBL/GenBank/DDBJ databases">
        <authorList>
            <person name="de Groot N.N."/>
        </authorList>
    </citation>
    <scope>NUCLEOTIDE SEQUENCE [LARGE SCALE GENOMIC DNA]</scope>
    <source>
        <strain evidence="4 5">CGMCC 1.7059</strain>
    </source>
</reference>
<feature type="coiled-coil region" evidence="1">
    <location>
        <begin position="149"/>
        <end position="176"/>
    </location>
</feature>
<dbReference type="Gene3D" id="2.70.70.10">
    <property type="entry name" value="Glucose Permease (Domain IIA)"/>
    <property type="match status" value="1"/>
</dbReference>
<dbReference type="PANTHER" id="PTHR21666">
    <property type="entry name" value="PEPTIDASE-RELATED"/>
    <property type="match status" value="1"/>
</dbReference>
<dbReference type="FunFam" id="2.70.70.10:FF:000006">
    <property type="entry name" value="M23 family peptidase"/>
    <property type="match status" value="1"/>
</dbReference>
<feature type="transmembrane region" description="Helical" evidence="2">
    <location>
        <begin position="21"/>
        <end position="48"/>
    </location>
</feature>
<dbReference type="EMBL" id="FNNE01000011">
    <property type="protein sequence ID" value="SDX57893.1"/>
    <property type="molecule type" value="Genomic_DNA"/>
</dbReference>
<dbReference type="InterPro" id="IPR011055">
    <property type="entry name" value="Dup_hybrid_motif"/>
</dbReference>